<dbReference type="InterPro" id="IPR018490">
    <property type="entry name" value="cNMP-bd_dom_sf"/>
</dbReference>
<dbReference type="AlphaFoldDB" id="A0A3B0CJU0"/>
<dbReference type="SMART" id="SM00100">
    <property type="entry name" value="cNMP"/>
    <property type="match status" value="1"/>
</dbReference>
<dbReference type="PANTHER" id="PTHR24567:SF74">
    <property type="entry name" value="HTH-TYPE TRANSCRIPTIONAL REGULATOR ARCR"/>
    <property type="match status" value="1"/>
</dbReference>
<dbReference type="SUPFAM" id="SSF51206">
    <property type="entry name" value="cAMP-binding domain-like"/>
    <property type="match status" value="1"/>
</dbReference>
<dbReference type="EMBL" id="RBAH01000004">
    <property type="protein sequence ID" value="RKN85472.1"/>
    <property type="molecule type" value="Genomic_DNA"/>
</dbReference>
<dbReference type="InterPro" id="IPR012318">
    <property type="entry name" value="HTH_CRP"/>
</dbReference>
<sequence length="238" mass="27278">MEKTRPLLQRTSNTLIFSEPNMAKLHDIMYEHKVPAGSYLFLEGDSARNLYYIRQGRVKLTKSTSDGKEFVLYRFQEGDILGQFDPCGNSKQGFNAKAIEDCVLGVIQKSDLEVLLWQHGDLALEFMKWMGLMHRMTQTKFQDLMLYGKQGALCSTLIRLTNSYGKPHDGGILISEKMTHTELADYIGAARESVNRMLSDLKQADVIRCDDGYIIVRDLEYLRTICHCEMCPKEICRM</sequence>
<dbReference type="InterPro" id="IPR000595">
    <property type="entry name" value="cNMP-bd_dom"/>
</dbReference>
<gene>
    <name evidence="7" type="ORF">D7M11_07210</name>
</gene>
<dbReference type="PROSITE" id="PS51063">
    <property type="entry name" value="HTH_CRP_2"/>
    <property type="match status" value="1"/>
</dbReference>
<dbReference type="InterPro" id="IPR014710">
    <property type="entry name" value="RmlC-like_jellyroll"/>
</dbReference>
<dbReference type="SUPFAM" id="SSF46785">
    <property type="entry name" value="Winged helix' DNA-binding domain"/>
    <property type="match status" value="1"/>
</dbReference>
<comment type="caution">
    <text evidence="7">The sequence shown here is derived from an EMBL/GenBank/DDBJ whole genome shotgun (WGS) entry which is preliminary data.</text>
</comment>
<evidence type="ECO:0000313" key="7">
    <source>
        <dbReference type="EMBL" id="RKN85472.1"/>
    </source>
</evidence>
<dbReference type="Gene3D" id="1.10.10.10">
    <property type="entry name" value="Winged helix-like DNA-binding domain superfamily/Winged helix DNA-binding domain"/>
    <property type="match status" value="1"/>
</dbReference>
<dbReference type="Proteomes" id="UP000282311">
    <property type="component" value="Unassembled WGS sequence"/>
</dbReference>
<evidence type="ECO:0000256" key="1">
    <source>
        <dbReference type="ARBA" id="ARBA00023015"/>
    </source>
</evidence>
<evidence type="ECO:0000259" key="5">
    <source>
        <dbReference type="PROSITE" id="PS50042"/>
    </source>
</evidence>
<dbReference type="GO" id="GO:0005829">
    <property type="term" value="C:cytosol"/>
    <property type="evidence" value="ECO:0007669"/>
    <property type="project" value="TreeGrafter"/>
</dbReference>
<dbReference type="PRINTS" id="PR00034">
    <property type="entry name" value="HTHCRP"/>
</dbReference>
<dbReference type="PANTHER" id="PTHR24567">
    <property type="entry name" value="CRP FAMILY TRANSCRIPTIONAL REGULATORY PROTEIN"/>
    <property type="match status" value="1"/>
</dbReference>
<keyword evidence="2" id="KW-0238">DNA-binding</keyword>
<dbReference type="InterPro" id="IPR050397">
    <property type="entry name" value="Env_Response_Regulators"/>
</dbReference>
<dbReference type="InterPro" id="IPR018335">
    <property type="entry name" value="Tscrpt_reg_HTH_Crp-type_CS"/>
</dbReference>
<dbReference type="RefSeq" id="WP_120746495.1">
    <property type="nucleotide sequence ID" value="NZ_RBAH01000004.1"/>
</dbReference>
<dbReference type="Gene3D" id="2.60.120.10">
    <property type="entry name" value="Jelly Rolls"/>
    <property type="match status" value="1"/>
</dbReference>
<feature type="domain" description="Cyclic nucleotide-binding" evidence="5">
    <location>
        <begin position="17"/>
        <end position="116"/>
    </location>
</feature>
<evidence type="ECO:0000256" key="4">
    <source>
        <dbReference type="ARBA" id="ARBA00023163"/>
    </source>
</evidence>
<dbReference type="GO" id="GO:0003677">
    <property type="term" value="F:DNA binding"/>
    <property type="evidence" value="ECO:0007669"/>
    <property type="project" value="UniProtKB-KW"/>
</dbReference>
<accession>A0A3B0CJU0</accession>
<dbReference type="GO" id="GO:0003700">
    <property type="term" value="F:DNA-binding transcription factor activity"/>
    <property type="evidence" value="ECO:0007669"/>
    <property type="project" value="InterPro"/>
</dbReference>
<dbReference type="PROSITE" id="PS00042">
    <property type="entry name" value="HTH_CRP_1"/>
    <property type="match status" value="1"/>
</dbReference>
<dbReference type="Pfam" id="PF13545">
    <property type="entry name" value="HTH_Crp_2"/>
    <property type="match status" value="1"/>
</dbReference>
<evidence type="ECO:0000256" key="2">
    <source>
        <dbReference type="ARBA" id="ARBA00023125"/>
    </source>
</evidence>
<evidence type="ECO:0000256" key="3">
    <source>
        <dbReference type="ARBA" id="ARBA00023159"/>
    </source>
</evidence>
<name>A0A3B0CJU0_9BACL</name>
<feature type="domain" description="HTH crp-type" evidence="6">
    <location>
        <begin position="147"/>
        <end position="220"/>
    </location>
</feature>
<keyword evidence="8" id="KW-1185">Reference proteome</keyword>
<keyword evidence="3" id="KW-0010">Activator</keyword>
<evidence type="ECO:0000313" key="8">
    <source>
        <dbReference type="Proteomes" id="UP000282311"/>
    </source>
</evidence>
<reference evidence="7 8" key="1">
    <citation type="journal article" date="2007" name="Int. J. Syst. Evol. Microbiol.">
        <title>Paenibacillus ginsengarvi sp. nov., isolated from soil from ginseng cultivation.</title>
        <authorList>
            <person name="Yoon M.H."/>
            <person name="Ten L.N."/>
            <person name="Im W.T."/>
        </authorList>
    </citation>
    <scope>NUCLEOTIDE SEQUENCE [LARGE SCALE GENOMIC DNA]</scope>
    <source>
        <strain evidence="7 8">KCTC 13059</strain>
    </source>
</reference>
<proteinExistence type="predicted"/>
<dbReference type="OrthoDB" id="9810708at2"/>
<dbReference type="InterPro" id="IPR036390">
    <property type="entry name" value="WH_DNA-bd_sf"/>
</dbReference>
<dbReference type="CDD" id="cd00092">
    <property type="entry name" value="HTH_CRP"/>
    <property type="match status" value="1"/>
</dbReference>
<dbReference type="InterPro" id="IPR036388">
    <property type="entry name" value="WH-like_DNA-bd_sf"/>
</dbReference>
<dbReference type="Pfam" id="PF00027">
    <property type="entry name" value="cNMP_binding"/>
    <property type="match status" value="1"/>
</dbReference>
<keyword evidence="4" id="KW-0804">Transcription</keyword>
<organism evidence="7 8">
    <name type="scientific">Paenibacillus ginsengarvi</name>
    <dbReference type="NCBI Taxonomy" id="400777"/>
    <lineage>
        <taxon>Bacteria</taxon>
        <taxon>Bacillati</taxon>
        <taxon>Bacillota</taxon>
        <taxon>Bacilli</taxon>
        <taxon>Bacillales</taxon>
        <taxon>Paenibacillaceae</taxon>
        <taxon>Paenibacillus</taxon>
    </lineage>
</organism>
<protein>
    <submittedName>
        <fullName evidence="7">Crp/Fnr family transcriptional regulator</fullName>
    </submittedName>
</protein>
<evidence type="ECO:0000259" key="6">
    <source>
        <dbReference type="PROSITE" id="PS51063"/>
    </source>
</evidence>
<dbReference type="PROSITE" id="PS50042">
    <property type="entry name" value="CNMP_BINDING_3"/>
    <property type="match status" value="1"/>
</dbReference>
<keyword evidence="1" id="KW-0805">Transcription regulation</keyword>
<dbReference type="CDD" id="cd00038">
    <property type="entry name" value="CAP_ED"/>
    <property type="match status" value="1"/>
</dbReference>
<dbReference type="SMART" id="SM00419">
    <property type="entry name" value="HTH_CRP"/>
    <property type="match status" value="1"/>
</dbReference>